<dbReference type="EMBL" id="KB445560">
    <property type="protein sequence ID" value="EMC93123.1"/>
    <property type="molecule type" value="Genomic_DNA"/>
</dbReference>
<dbReference type="KEGG" id="bcom:BAUCODRAFT_228888"/>
<protein>
    <submittedName>
        <fullName evidence="1">Uncharacterized protein</fullName>
    </submittedName>
</protein>
<gene>
    <name evidence="1" type="ORF">BAUCODRAFT_228888</name>
</gene>
<accession>M2MNU1</accession>
<evidence type="ECO:0000313" key="2">
    <source>
        <dbReference type="Proteomes" id="UP000011761"/>
    </source>
</evidence>
<keyword evidence="2" id="KW-1185">Reference proteome</keyword>
<dbReference type="GeneID" id="19109945"/>
<name>M2MNU1_BAUPA</name>
<dbReference type="AlphaFoldDB" id="M2MNU1"/>
<dbReference type="Proteomes" id="UP000011761">
    <property type="component" value="Unassembled WGS sequence"/>
</dbReference>
<proteinExistence type="predicted"/>
<dbReference type="RefSeq" id="XP_007679424.1">
    <property type="nucleotide sequence ID" value="XM_007681234.1"/>
</dbReference>
<dbReference type="HOGENOM" id="CLU_1805806_0_0_1"/>
<evidence type="ECO:0000313" key="1">
    <source>
        <dbReference type="EMBL" id="EMC93123.1"/>
    </source>
</evidence>
<organism evidence="1 2">
    <name type="scientific">Baudoinia panamericana (strain UAMH 10762)</name>
    <name type="common">Angels' share fungus</name>
    <name type="synonym">Baudoinia compniacensis (strain UAMH 10762)</name>
    <dbReference type="NCBI Taxonomy" id="717646"/>
    <lineage>
        <taxon>Eukaryota</taxon>
        <taxon>Fungi</taxon>
        <taxon>Dikarya</taxon>
        <taxon>Ascomycota</taxon>
        <taxon>Pezizomycotina</taxon>
        <taxon>Dothideomycetes</taxon>
        <taxon>Dothideomycetidae</taxon>
        <taxon>Mycosphaerellales</taxon>
        <taxon>Teratosphaeriaceae</taxon>
        <taxon>Baudoinia</taxon>
    </lineage>
</organism>
<reference evidence="1 2" key="1">
    <citation type="journal article" date="2012" name="PLoS Pathog.">
        <title>Diverse lifestyles and strategies of plant pathogenesis encoded in the genomes of eighteen Dothideomycetes fungi.</title>
        <authorList>
            <person name="Ohm R.A."/>
            <person name="Feau N."/>
            <person name="Henrissat B."/>
            <person name="Schoch C.L."/>
            <person name="Horwitz B.A."/>
            <person name="Barry K.W."/>
            <person name="Condon B.J."/>
            <person name="Copeland A.C."/>
            <person name="Dhillon B."/>
            <person name="Glaser F."/>
            <person name="Hesse C.N."/>
            <person name="Kosti I."/>
            <person name="LaButti K."/>
            <person name="Lindquist E.A."/>
            <person name="Lucas S."/>
            <person name="Salamov A.A."/>
            <person name="Bradshaw R.E."/>
            <person name="Ciuffetti L."/>
            <person name="Hamelin R.C."/>
            <person name="Kema G.H.J."/>
            <person name="Lawrence C."/>
            <person name="Scott J.A."/>
            <person name="Spatafora J.W."/>
            <person name="Turgeon B.G."/>
            <person name="de Wit P.J.G.M."/>
            <person name="Zhong S."/>
            <person name="Goodwin S.B."/>
            <person name="Grigoriev I.V."/>
        </authorList>
    </citation>
    <scope>NUCLEOTIDE SEQUENCE [LARGE SCALE GENOMIC DNA]</scope>
    <source>
        <strain evidence="1 2">UAMH 10762</strain>
    </source>
</reference>
<sequence>MEARPLCKRSLANSPFRWPCRCKHDIFDRIFPPPQFILTYDCSGVSSTLWRDERRPCIRSDCCWRQSKTHDAVPTTRAMTSLRRNSKRTGCWFFFSQRTTAGFRRHMWLKHAADTHGQGITKAHAALHVLRFIPVQLDRLDER</sequence>